<feature type="region of interest" description="Disordered" evidence="2">
    <location>
        <begin position="83"/>
        <end position="105"/>
    </location>
</feature>
<proteinExistence type="inferred from homology"/>
<feature type="region of interest" description="Disordered" evidence="2">
    <location>
        <begin position="138"/>
        <end position="161"/>
    </location>
</feature>
<protein>
    <submittedName>
        <fullName evidence="3">Exocyst complex component 3-like 2a</fullName>
    </submittedName>
</protein>
<comment type="similarity">
    <text evidence="1">Belongs to the SEC6 family.</text>
</comment>
<evidence type="ECO:0000256" key="1">
    <source>
        <dbReference type="ARBA" id="ARBA00009447"/>
    </source>
</evidence>
<dbReference type="Ensembl" id="ENSCCRT00020037818.1">
    <property type="protein sequence ID" value="ENSCCRP00020034619.1"/>
    <property type="gene ID" value="ENSCCRG00020015561.1"/>
</dbReference>
<dbReference type="GO" id="GO:0006887">
    <property type="term" value="P:exocytosis"/>
    <property type="evidence" value="ECO:0007669"/>
    <property type="project" value="InterPro"/>
</dbReference>
<dbReference type="InterPro" id="IPR042532">
    <property type="entry name" value="EXOC3/Sec6_C"/>
</dbReference>
<reference evidence="3" key="1">
    <citation type="submission" date="2025-08" db="UniProtKB">
        <authorList>
            <consortium name="Ensembl"/>
        </authorList>
    </citation>
    <scope>IDENTIFICATION</scope>
</reference>
<evidence type="ECO:0000313" key="4">
    <source>
        <dbReference type="Proteomes" id="UP000694701"/>
    </source>
</evidence>
<dbReference type="PANTHER" id="PTHR21292">
    <property type="entry name" value="EXOCYST COMPLEX COMPONENT SEC6-RELATED"/>
    <property type="match status" value="1"/>
</dbReference>
<organism evidence="3 4">
    <name type="scientific">Cyprinus carpio</name>
    <name type="common">Common carp</name>
    <dbReference type="NCBI Taxonomy" id="7962"/>
    <lineage>
        <taxon>Eukaryota</taxon>
        <taxon>Metazoa</taxon>
        <taxon>Chordata</taxon>
        <taxon>Craniata</taxon>
        <taxon>Vertebrata</taxon>
        <taxon>Euteleostomi</taxon>
        <taxon>Actinopterygii</taxon>
        <taxon>Neopterygii</taxon>
        <taxon>Teleostei</taxon>
        <taxon>Ostariophysi</taxon>
        <taxon>Cypriniformes</taxon>
        <taxon>Cyprinidae</taxon>
        <taxon>Cyprininae</taxon>
        <taxon>Cyprinus</taxon>
    </lineage>
</organism>
<evidence type="ECO:0000313" key="3">
    <source>
        <dbReference type="Ensembl" id="ENSCCRP00020034619.1"/>
    </source>
</evidence>
<feature type="compositionally biased region" description="Acidic residues" evidence="2">
    <location>
        <begin position="226"/>
        <end position="235"/>
    </location>
</feature>
<dbReference type="GO" id="GO:0051601">
    <property type="term" value="P:exocyst localization"/>
    <property type="evidence" value="ECO:0007669"/>
    <property type="project" value="TreeGrafter"/>
</dbReference>
<name>A0A8C2HD83_CYPCA</name>
<sequence>MPILKRLPRMIKSNNSNGDLQKSNLTNGELTLKSNHSNGELILPPSDLNPFEGAWAGMGWNNEEGGVWENGQDYQRSSQVSEALENEANAEQRGGSKVTDGSKEKRGTLERICGSSPLKTLGKLGKGLRMTGKNVWGANPSLRSATLPAAPASGKKKKNYRRASEEIMTLLRFAGRRKESERRDSLPTGDLTTENEEDSRRRPSFLRIVSLSKLRGDSLTNRSSQEDDEESVEEEPPVKRREPLSVLEILQLVNQRDLLLADTHILELERDNIPPPTLMSSPCMWDAGLRKVKDVELLYEALQREMWDVVRESLRQPCSGPQLGLVVLVIQQEEQADKVWALRQEAQSNVQTGDQSEDHSRPSKRPRRLRQRWVEAVGEAADWCLPQPGGIAAGQMGMYLERLRGRLVEDMDAARRNVVAVYPEEFGVFQVYMQSYHRAVAKRLKTVTSGPIQITDTYSLLDWIYNIYNRDVLATVGAMGTIVCEALEPLLPEDVIDRLEQDCVETVWDKMTTELSQVLDDEEKRWAQTLHIEEYQSGLACSVIQRLKVDLDRSTAVSQPLGARVARCTLNGLADFLHSFQRKVEMFHDTQSEFGDHGDGYVSRTIALVNCVPPFRNFVERCHLCDALGSDDVSQRAQSSLERIVNQSVQVLSDILFENIRPFFDKLVKRKWLENTEAYESIEMTIKQHFKKFRRMDCPPYQALVNEVHRRVLVEYVRAIMRGRVICTSLKMRKRVAFRLQDEAKQLKALFKDLESTSSWLDSVIVHLAEIIVLEDTPSIQMEVGVLVKEFPDIRRKHISAMLNVRGMVHQTDRQEILAVVRDLENSDSSINLPRDRALFSEIAVAKDMSCLGLVLIRFGLTVSSWVASARPHRNRNRMSRNEKHDDDRPHSSHAKRFTEP</sequence>
<dbReference type="GO" id="GO:0000145">
    <property type="term" value="C:exocyst"/>
    <property type="evidence" value="ECO:0007669"/>
    <property type="project" value="InterPro"/>
</dbReference>
<dbReference type="PANTHER" id="PTHR21292:SF18">
    <property type="entry name" value="TUMOR NECROSIS FACTOR ALPHA-INDUCED PROTEIN 2"/>
    <property type="match status" value="1"/>
</dbReference>
<feature type="compositionally biased region" description="Basic and acidic residues" evidence="2">
    <location>
        <begin position="880"/>
        <end position="901"/>
    </location>
</feature>
<dbReference type="Proteomes" id="UP000694701">
    <property type="component" value="Unplaced"/>
</dbReference>
<feature type="region of interest" description="Disordered" evidence="2">
    <location>
        <begin position="217"/>
        <end position="239"/>
    </location>
</feature>
<dbReference type="AlphaFoldDB" id="A0A8C2HD83"/>
<dbReference type="InterPro" id="IPR010326">
    <property type="entry name" value="EXOC3/Sec6"/>
</dbReference>
<dbReference type="FunFam" id="1.10.357.70:FF:000003">
    <property type="entry name" value="exocyst complex component 3-like protein 2"/>
    <property type="match status" value="1"/>
</dbReference>
<feature type="region of interest" description="Disordered" evidence="2">
    <location>
        <begin position="176"/>
        <end position="199"/>
    </location>
</feature>
<dbReference type="Pfam" id="PF06046">
    <property type="entry name" value="Sec6"/>
    <property type="match status" value="1"/>
</dbReference>
<evidence type="ECO:0000256" key="2">
    <source>
        <dbReference type="SAM" id="MobiDB-lite"/>
    </source>
</evidence>
<feature type="region of interest" description="Disordered" evidence="2">
    <location>
        <begin position="347"/>
        <end position="369"/>
    </location>
</feature>
<dbReference type="Gene3D" id="1.10.357.70">
    <property type="entry name" value="Exocyst complex component Sec6, C-terminal domain"/>
    <property type="match status" value="1"/>
</dbReference>
<feature type="region of interest" description="Disordered" evidence="2">
    <location>
        <begin position="872"/>
        <end position="901"/>
    </location>
</feature>
<accession>A0A8C2HD83</accession>
<dbReference type="GO" id="GO:0000149">
    <property type="term" value="F:SNARE binding"/>
    <property type="evidence" value="ECO:0007669"/>
    <property type="project" value="TreeGrafter"/>
</dbReference>
<feature type="compositionally biased region" description="Basic and acidic residues" evidence="2">
    <location>
        <begin position="176"/>
        <end position="185"/>
    </location>
</feature>